<name>A0A7G9SQ19_9GAMM</name>
<gene>
    <name evidence="4" type="ORF">H9L16_15100</name>
</gene>
<dbReference type="InterPro" id="IPR016191">
    <property type="entry name" value="Ribonuclease/ribotoxin"/>
</dbReference>
<evidence type="ECO:0000256" key="3">
    <source>
        <dbReference type="SAM" id="MobiDB-lite"/>
    </source>
</evidence>
<sequence length="161" mass="17754">MQARRKRNPLGWLLLAIALVAAWQLWPARDAAQNEPALAPAPREASAPQSMPASPALAEVRADPAPALPDFLPAEAHRTIALIQRGGPFPHRQDGGVFGNREGHLPRQPSGWYREYTVDTPGLGHRGARRIVTGGQPPREWYYTDDHYDSFRRFDPAGGPP</sequence>
<evidence type="ECO:0000313" key="4">
    <source>
        <dbReference type="EMBL" id="QNN69944.1"/>
    </source>
</evidence>
<feature type="region of interest" description="Disordered" evidence="3">
    <location>
        <begin position="34"/>
        <end position="64"/>
    </location>
</feature>
<dbReference type="Pfam" id="PF00545">
    <property type="entry name" value="Ribonuclease"/>
    <property type="match status" value="1"/>
</dbReference>
<dbReference type="EMBL" id="CP060719">
    <property type="protein sequence ID" value="QNN69944.1"/>
    <property type="molecule type" value="Genomic_DNA"/>
</dbReference>
<keyword evidence="5" id="KW-1185">Reference proteome</keyword>
<dbReference type="GO" id="GO:0004521">
    <property type="term" value="F:RNA endonuclease activity"/>
    <property type="evidence" value="ECO:0007669"/>
    <property type="project" value="InterPro"/>
</dbReference>
<feature type="compositionally biased region" description="Low complexity" evidence="3">
    <location>
        <begin position="45"/>
        <end position="64"/>
    </location>
</feature>
<dbReference type="SUPFAM" id="SSF53933">
    <property type="entry name" value="Microbial ribonucleases"/>
    <property type="match status" value="1"/>
</dbReference>
<dbReference type="GO" id="GO:0003723">
    <property type="term" value="F:RNA binding"/>
    <property type="evidence" value="ECO:0007669"/>
    <property type="project" value="InterPro"/>
</dbReference>
<dbReference type="RefSeq" id="WP_187552461.1">
    <property type="nucleotide sequence ID" value="NZ_BMZL01000001.1"/>
</dbReference>
<evidence type="ECO:0000256" key="1">
    <source>
        <dbReference type="ARBA" id="ARBA00022722"/>
    </source>
</evidence>
<dbReference type="Proteomes" id="UP000515804">
    <property type="component" value="Chromosome"/>
</dbReference>
<dbReference type="GO" id="GO:0016787">
    <property type="term" value="F:hydrolase activity"/>
    <property type="evidence" value="ECO:0007669"/>
    <property type="project" value="UniProtKB-KW"/>
</dbReference>
<evidence type="ECO:0000256" key="2">
    <source>
        <dbReference type="ARBA" id="ARBA00022801"/>
    </source>
</evidence>
<dbReference type="Gene3D" id="3.10.450.30">
    <property type="entry name" value="Microbial ribonucleases"/>
    <property type="match status" value="1"/>
</dbReference>
<evidence type="ECO:0000313" key="5">
    <source>
        <dbReference type="Proteomes" id="UP000515804"/>
    </source>
</evidence>
<keyword evidence="1" id="KW-0540">Nuclease</keyword>
<dbReference type="KEGG" id="tcn:H9L16_15100"/>
<reference evidence="4 5" key="1">
    <citation type="submission" date="2020-08" db="EMBL/GenBank/DDBJ databases">
        <title>Genome sequence of Thermomonas carbonis KCTC 42013T.</title>
        <authorList>
            <person name="Hyun D.-W."/>
            <person name="Bae J.-W."/>
        </authorList>
    </citation>
    <scope>NUCLEOTIDE SEQUENCE [LARGE SCALE GENOMIC DNA]</scope>
    <source>
        <strain evidence="4 5">KCTC 42013</strain>
    </source>
</reference>
<accession>A0A7G9SQ19</accession>
<protein>
    <submittedName>
        <fullName evidence="4">Ribonuclease</fullName>
    </submittedName>
</protein>
<feature type="region of interest" description="Disordered" evidence="3">
    <location>
        <begin position="86"/>
        <end position="112"/>
    </location>
</feature>
<dbReference type="InterPro" id="IPR000026">
    <property type="entry name" value="N1-like"/>
</dbReference>
<keyword evidence="2" id="KW-0378">Hydrolase</keyword>
<organism evidence="4 5">
    <name type="scientific">Thermomonas carbonis</name>
    <dbReference type="NCBI Taxonomy" id="1463158"/>
    <lineage>
        <taxon>Bacteria</taxon>
        <taxon>Pseudomonadati</taxon>
        <taxon>Pseudomonadota</taxon>
        <taxon>Gammaproteobacteria</taxon>
        <taxon>Lysobacterales</taxon>
        <taxon>Lysobacteraceae</taxon>
        <taxon>Thermomonas</taxon>
    </lineage>
</organism>
<proteinExistence type="predicted"/>
<dbReference type="AlphaFoldDB" id="A0A7G9SQ19"/>